<dbReference type="GO" id="GO:0035613">
    <property type="term" value="F:RNA stem-loop binding"/>
    <property type="evidence" value="ECO:0007669"/>
    <property type="project" value="TreeGrafter"/>
</dbReference>
<evidence type="ECO:0000313" key="12">
    <source>
        <dbReference type="Proteomes" id="UP000566440"/>
    </source>
</evidence>
<dbReference type="InterPro" id="IPR043502">
    <property type="entry name" value="DNA/RNA_pol_sf"/>
</dbReference>
<dbReference type="InterPro" id="IPR000477">
    <property type="entry name" value="RT_dom"/>
</dbReference>
<comment type="caution">
    <text evidence="11">The sequence shown here is derived from an EMBL/GenBank/DDBJ whole genome shotgun (WGS) entry which is preliminary data.</text>
</comment>
<accession>A0A7K9SUJ9</accession>
<feature type="non-terminal residue" evidence="11">
    <location>
        <position position="407"/>
    </location>
</feature>
<evidence type="ECO:0000256" key="4">
    <source>
        <dbReference type="ARBA" id="ARBA00022695"/>
    </source>
</evidence>
<evidence type="ECO:0000256" key="5">
    <source>
        <dbReference type="ARBA" id="ARBA00022722"/>
    </source>
</evidence>
<sequence>NSPTMCQMFVHWALEPIRAKFPQTIIYHYMDDILFSQPKPFQDNILAHIASQLATKGLIIAPEKIQKQAPWKYLGWTLKTASISPQKLELTTEIKTLNDAQKLTGDLQWVCSIAGIRNDEIAPLMSLLKGTDPRTPVILSADQKGCLTALGQKLISAVADRRIPGVPLGLLVCNHGYAPFAKGKEPLAILEWIFTPHTPPMSIWQRTKAIAYLIKKARKRILDISGTEPEHVSLPIKPENFEWMLWHSEPIQLALLSYPGTVHNRQPKDPRLQIILKQQWLQQPKVVQQSLEGLTVYMDAGKRRKKAACIWQEGSSWKSHTMDGDMHDSLQTLELTAVAWALTQWRDQKLNIVSDSLYMVGVLQHIENTLIKPPNNKRLCQLFLQVKRVIADREKPCCIIHIRSHQT</sequence>
<keyword evidence="7" id="KW-0378">Hydrolase</keyword>
<dbReference type="InterPro" id="IPR010661">
    <property type="entry name" value="RVT_thumb"/>
</dbReference>
<comment type="similarity">
    <text evidence="1">Belongs to the beta type-B retroviral polymerase family. HERV class-II K(HML-2) pol subfamily.</text>
</comment>
<dbReference type="InterPro" id="IPR043128">
    <property type="entry name" value="Rev_trsase/Diguanyl_cyclase"/>
</dbReference>
<dbReference type="PROSITE" id="PS50878">
    <property type="entry name" value="RT_POL"/>
    <property type="match status" value="1"/>
</dbReference>
<dbReference type="PANTHER" id="PTHR41694:SF3">
    <property type="entry name" value="RNA-DIRECTED DNA POLYMERASE-RELATED"/>
    <property type="match status" value="1"/>
</dbReference>
<evidence type="ECO:0000256" key="6">
    <source>
        <dbReference type="ARBA" id="ARBA00022759"/>
    </source>
</evidence>
<evidence type="ECO:0000256" key="1">
    <source>
        <dbReference type="ARBA" id="ARBA00010879"/>
    </source>
</evidence>
<dbReference type="AlphaFoldDB" id="A0A7K9SUJ9"/>
<dbReference type="OrthoDB" id="6773263at2759"/>
<dbReference type="InterPro" id="IPR002156">
    <property type="entry name" value="RNaseH_domain"/>
</dbReference>
<evidence type="ECO:0000256" key="7">
    <source>
        <dbReference type="ARBA" id="ARBA00022801"/>
    </source>
</evidence>
<reference evidence="11 12" key="1">
    <citation type="submission" date="2019-09" db="EMBL/GenBank/DDBJ databases">
        <title>Bird 10,000 Genomes (B10K) Project - Family phase.</title>
        <authorList>
            <person name="Zhang G."/>
        </authorList>
    </citation>
    <scope>NUCLEOTIDE SEQUENCE [LARGE SCALE GENOMIC DNA]</scope>
    <source>
        <strain evidence="11">B10K-DU-001-62</strain>
        <tissue evidence="11">Muscle</tissue>
    </source>
</reference>
<evidence type="ECO:0000256" key="2">
    <source>
        <dbReference type="ARBA" id="ARBA00012180"/>
    </source>
</evidence>
<evidence type="ECO:0000256" key="3">
    <source>
        <dbReference type="ARBA" id="ARBA00022679"/>
    </source>
</evidence>
<dbReference type="Proteomes" id="UP000566440">
    <property type="component" value="Unassembled WGS sequence"/>
</dbReference>
<dbReference type="Gene3D" id="3.30.70.270">
    <property type="match status" value="2"/>
</dbReference>
<evidence type="ECO:0000256" key="8">
    <source>
        <dbReference type="ARBA" id="ARBA00022918"/>
    </source>
</evidence>
<feature type="domain" description="Reverse transcriptase" evidence="9">
    <location>
        <begin position="1"/>
        <end position="78"/>
    </location>
</feature>
<dbReference type="EC" id="3.1.26.4" evidence="2"/>
<keyword evidence="5" id="KW-0540">Nuclease</keyword>
<gene>
    <name evidence="11" type="primary">Ervk8_0</name>
    <name evidence="11" type="ORF">GALDEA_R02681</name>
</gene>
<keyword evidence="12" id="KW-1185">Reference proteome</keyword>
<dbReference type="GO" id="GO:0003964">
    <property type="term" value="F:RNA-directed DNA polymerase activity"/>
    <property type="evidence" value="ECO:0007669"/>
    <property type="project" value="UniProtKB-KW"/>
</dbReference>
<dbReference type="SUPFAM" id="SSF53098">
    <property type="entry name" value="Ribonuclease H-like"/>
    <property type="match status" value="1"/>
</dbReference>
<evidence type="ECO:0000259" key="9">
    <source>
        <dbReference type="PROSITE" id="PS50878"/>
    </source>
</evidence>
<feature type="non-terminal residue" evidence="11">
    <location>
        <position position="1"/>
    </location>
</feature>
<dbReference type="PANTHER" id="PTHR41694">
    <property type="entry name" value="ENDOGENOUS RETROVIRUS GROUP K MEMBER POL PROTEIN"/>
    <property type="match status" value="1"/>
</dbReference>
<name>A0A7K9SUJ9_9PICI</name>
<dbReference type="GO" id="GO:0004523">
    <property type="term" value="F:RNA-DNA hybrid ribonuclease activity"/>
    <property type="evidence" value="ECO:0007669"/>
    <property type="project" value="UniProtKB-EC"/>
</dbReference>
<keyword evidence="4" id="KW-0548">Nucleotidyltransferase</keyword>
<keyword evidence="8" id="KW-0695">RNA-directed DNA polymerase</keyword>
<dbReference type="Pfam" id="PF00075">
    <property type="entry name" value="RNase_H"/>
    <property type="match status" value="1"/>
</dbReference>
<protein>
    <recommendedName>
        <fullName evidence="2">ribonuclease H</fullName>
        <ecNumber evidence="2">3.1.26.4</ecNumber>
    </recommendedName>
</protein>
<dbReference type="SUPFAM" id="SSF56672">
    <property type="entry name" value="DNA/RNA polymerases"/>
    <property type="match status" value="1"/>
</dbReference>
<evidence type="ECO:0000259" key="10">
    <source>
        <dbReference type="PROSITE" id="PS50879"/>
    </source>
</evidence>
<dbReference type="Pfam" id="PF00078">
    <property type="entry name" value="RVT_1"/>
    <property type="match status" value="1"/>
</dbReference>
<dbReference type="InterPro" id="IPR012337">
    <property type="entry name" value="RNaseH-like_sf"/>
</dbReference>
<dbReference type="Pfam" id="PF06817">
    <property type="entry name" value="RVT_thumb"/>
    <property type="match status" value="1"/>
</dbReference>
<dbReference type="PROSITE" id="PS50879">
    <property type="entry name" value="RNASE_H_1"/>
    <property type="match status" value="1"/>
</dbReference>
<dbReference type="Gene3D" id="3.30.420.10">
    <property type="entry name" value="Ribonuclease H-like superfamily/Ribonuclease H"/>
    <property type="match status" value="1"/>
</dbReference>
<organism evidence="11 12">
    <name type="scientific">Galbula dea</name>
    <dbReference type="NCBI Taxonomy" id="1109041"/>
    <lineage>
        <taxon>Eukaryota</taxon>
        <taxon>Metazoa</taxon>
        <taxon>Chordata</taxon>
        <taxon>Craniata</taxon>
        <taxon>Vertebrata</taxon>
        <taxon>Euteleostomi</taxon>
        <taxon>Archelosauria</taxon>
        <taxon>Archosauria</taxon>
        <taxon>Dinosauria</taxon>
        <taxon>Saurischia</taxon>
        <taxon>Theropoda</taxon>
        <taxon>Coelurosauria</taxon>
        <taxon>Aves</taxon>
        <taxon>Neognathae</taxon>
        <taxon>Neoaves</taxon>
        <taxon>Telluraves</taxon>
        <taxon>Coraciimorphae</taxon>
        <taxon>Piciformes</taxon>
        <taxon>Galbulidae</taxon>
        <taxon>Galbula</taxon>
    </lineage>
</organism>
<dbReference type="InterPro" id="IPR036397">
    <property type="entry name" value="RNaseH_sf"/>
</dbReference>
<proteinExistence type="inferred from homology"/>
<dbReference type="EMBL" id="VWZX01004203">
    <property type="protein sequence ID" value="NXI39213.1"/>
    <property type="molecule type" value="Genomic_DNA"/>
</dbReference>
<keyword evidence="3" id="KW-0808">Transferase</keyword>
<feature type="domain" description="RNase H type-1" evidence="10">
    <location>
        <begin position="290"/>
        <end position="407"/>
    </location>
</feature>
<keyword evidence="6" id="KW-0255">Endonuclease</keyword>
<evidence type="ECO:0000313" key="11">
    <source>
        <dbReference type="EMBL" id="NXI39213.1"/>
    </source>
</evidence>